<evidence type="ECO:0000259" key="2">
    <source>
        <dbReference type="Pfam" id="PF14230"/>
    </source>
</evidence>
<proteinExistence type="predicted"/>
<dbReference type="Pfam" id="PF14230">
    <property type="entry name" value="DUF4333"/>
    <property type="match status" value="1"/>
</dbReference>
<dbReference type="Proteomes" id="UP000198649">
    <property type="component" value="Unassembled WGS sequence"/>
</dbReference>
<dbReference type="EMBL" id="FOQG01000003">
    <property type="protein sequence ID" value="SFH93466.1"/>
    <property type="molecule type" value="Genomic_DNA"/>
</dbReference>
<keyword evidence="4" id="KW-1185">Reference proteome</keyword>
<reference evidence="3 4" key="1">
    <citation type="submission" date="2016-10" db="EMBL/GenBank/DDBJ databases">
        <authorList>
            <person name="de Groot N.N."/>
        </authorList>
    </citation>
    <scope>NUCLEOTIDE SEQUENCE [LARGE SCALE GENOMIC DNA]</scope>
    <source>
        <strain evidence="3 4">CGMCC 1.11156</strain>
    </source>
</reference>
<feature type="signal peptide" evidence="1">
    <location>
        <begin position="1"/>
        <end position="32"/>
    </location>
</feature>
<evidence type="ECO:0000313" key="3">
    <source>
        <dbReference type="EMBL" id="SFH93466.1"/>
    </source>
</evidence>
<dbReference type="AlphaFoldDB" id="A0A1I3E3A9"/>
<evidence type="ECO:0000313" key="4">
    <source>
        <dbReference type="Proteomes" id="UP000198649"/>
    </source>
</evidence>
<gene>
    <name evidence="3" type="ORF">SAMN05216561_103201</name>
</gene>
<dbReference type="InterPro" id="IPR025637">
    <property type="entry name" value="DUF4333"/>
</dbReference>
<evidence type="ECO:0000256" key="1">
    <source>
        <dbReference type="SAM" id="SignalP"/>
    </source>
</evidence>
<feature type="chain" id="PRO_5039244540" description="DUF4333 domain-containing protein" evidence="1">
    <location>
        <begin position="33"/>
        <end position="184"/>
    </location>
</feature>
<protein>
    <recommendedName>
        <fullName evidence="2">DUF4333 domain-containing protein</fullName>
    </recommendedName>
</protein>
<sequence length="184" mass="19437">MTVSAFSWRAAARRPVSTAAATALLATLSACGEPPEDAAAPSISQSELESQVAGMYPAKDDTTTVRVTCEGELPATRGAAEECRVQVDRQRATVRVSVTEVVAEEVRIDSVLVVSADRVAQELLEALTGEEFVVDEVVCPDELLGRVGEQLTCTVTPNTGSGKVIATVTKIRGLRVDFDYAVAP</sequence>
<feature type="domain" description="DUF4333" evidence="2">
    <location>
        <begin position="37"/>
        <end position="101"/>
    </location>
</feature>
<name>A0A1I3E3A9_9ACTN</name>
<organism evidence="3 4">
    <name type="scientific">Nocardioides psychrotolerans</name>
    <dbReference type="NCBI Taxonomy" id="1005945"/>
    <lineage>
        <taxon>Bacteria</taxon>
        <taxon>Bacillati</taxon>
        <taxon>Actinomycetota</taxon>
        <taxon>Actinomycetes</taxon>
        <taxon>Propionibacteriales</taxon>
        <taxon>Nocardioidaceae</taxon>
        <taxon>Nocardioides</taxon>
    </lineage>
</organism>
<keyword evidence="1" id="KW-0732">Signal</keyword>
<dbReference type="STRING" id="1005945.SAMN05216561_103201"/>
<accession>A0A1I3E3A9</accession>